<comment type="caution">
    <text evidence="13">The sequence shown here is derived from an EMBL/GenBank/DDBJ whole genome shotgun (WGS) entry which is preliminary data.</text>
</comment>
<evidence type="ECO:0000256" key="9">
    <source>
        <dbReference type="PIRSR" id="PIRSR601088-3"/>
    </source>
</evidence>
<dbReference type="Pfam" id="PF02056">
    <property type="entry name" value="Glyco_hydro_4"/>
    <property type="match status" value="1"/>
</dbReference>
<evidence type="ECO:0000256" key="8">
    <source>
        <dbReference type="PIRSR" id="PIRSR601088-2"/>
    </source>
</evidence>
<keyword evidence="14" id="KW-1185">Reference proteome</keyword>
<protein>
    <submittedName>
        <fullName evidence="13">Alpha-galactosidase</fullName>
    </submittedName>
</protein>
<evidence type="ECO:0000256" key="11">
    <source>
        <dbReference type="RuleBase" id="RU361152"/>
    </source>
</evidence>
<reference evidence="13 14" key="1">
    <citation type="submission" date="2018-05" db="EMBL/GenBank/DDBJ databases">
        <title>The Hungate 1000. A catalogue of reference genomes from the rumen microbiome.</title>
        <authorList>
            <person name="Kelly W."/>
        </authorList>
    </citation>
    <scope>NUCLEOTIDE SEQUENCE [LARGE SCALE GENOMIC DNA]</scope>
    <source>
        <strain evidence="13 14">NLAE-zl-C242</strain>
    </source>
</reference>
<evidence type="ECO:0000256" key="10">
    <source>
        <dbReference type="PIRSR" id="PIRSR601088-4"/>
    </source>
</evidence>
<keyword evidence="5 11" id="KW-0520">NAD</keyword>
<dbReference type="InterPro" id="IPR015955">
    <property type="entry name" value="Lactate_DH/Glyco_Ohase_4_C"/>
</dbReference>
<keyword evidence="7 11" id="KW-0326">Glycosidase</keyword>
<dbReference type="OrthoDB" id="9808275at2"/>
<keyword evidence="3 9" id="KW-0479">Metal-binding</keyword>
<dbReference type="InterPro" id="IPR036291">
    <property type="entry name" value="NAD(P)-bd_dom_sf"/>
</dbReference>
<evidence type="ECO:0000256" key="3">
    <source>
        <dbReference type="ARBA" id="ARBA00022723"/>
    </source>
</evidence>
<dbReference type="InterPro" id="IPR001088">
    <property type="entry name" value="Glyco_hydro_4"/>
</dbReference>
<dbReference type="PANTHER" id="PTHR32092">
    <property type="entry name" value="6-PHOSPHO-BETA-GLUCOSIDASE-RELATED"/>
    <property type="match status" value="1"/>
</dbReference>
<dbReference type="GO" id="GO:0005975">
    <property type="term" value="P:carbohydrate metabolic process"/>
    <property type="evidence" value="ECO:0007669"/>
    <property type="project" value="InterPro"/>
</dbReference>
<evidence type="ECO:0000259" key="12">
    <source>
        <dbReference type="Pfam" id="PF11975"/>
    </source>
</evidence>
<accession>A0A2Y9BFF7</accession>
<sequence>MKKITFIGAGSFDFTRELVRDILTYEAFADAHLCLMDISVERLSYIEKACRKIKAAGNYPAVIEATTDRKKALEGADGVIITVLTAGPDIFRTDIEIPGKYGVDICVGDTRGPAGIFRFLRSAPVLLDICRDIEAVCPDAYVLNYTNPMALNCRYLQEMTNLKITGLCHSVQHTAAMLAGWIGADMQDIEYLCAGINHMAFYLEYKWKGEDAYPLIRQAMERKEVWEEELVRNELFRHLDYYPTESSGHNSEYYPWFRKRPDLIEKYCTHSTGWNPGEHAYILKEYFRRQDEWRQDIGKWLEEAEPDLKRGQEYAACIFNALFGDGTPFEFNGNVRNEGYLENLPQGCCVEVPVTADPNGLQVHPVGKLPDQLAVMVNTAARCEELAVKGCIERDRRAIFHSILFDPLTAAVLSMEEIQRMTDEMFEANREYLPQFPKAWHFMVS</sequence>
<gene>
    <name evidence="13" type="ORF">A8806_103268</name>
</gene>
<evidence type="ECO:0000256" key="2">
    <source>
        <dbReference type="ARBA" id="ARBA00011881"/>
    </source>
</evidence>
<dbReference type="GO" id="GO:0004553">
    <property type="term" value="F:hydrolase activity, hydrolyzing O-glycosyl compounds"/>
    <property type="evidence" value="ECO:0007669"/>
    <property type="project" value="InterPro"/>
</dbReference>
<evidence type="ECO:0000256" key="6">
    <source>
        <dbReference type="ARBA" id="ARBA00023211"/>
    </source>
</evidence>
<keyword evidence="4 11" id="KW-0378">Hydrolase</keyword>
<feature type="binding site" evidence="9">
    <location>
        <position position="168"/>
    </location>
    <ligand>
        <name>Mn(2+)</name>
        <dbReference type="ChEBI" id="CHEBI:29035"/>
    </ligand>
</feature>
<proteinExistence type="inferred from homology"/>
<comment type="cofactor">
    <cofactor evidence="11">
        <name>NAD(+)</name>
        <dbReference type="ChEBI" id="CHEBI:57540"/>
    </cofactor>
    <text evidence="11">Binds 1 NAD(+) per subunit.</text>
</comment>
<dbReference type="EMBL" id="QGDL01000003">
    <property type="protein sequence ID" value="PWJ30861.1"/>
    <property type="molecule type" value="Genomic_DNA"/>
</dbReference>
<evidence type="ECO:0000256" key="7">
    <source>
        <dbReference type="ARBA" id="ARBA00023295"/>
    </source>
</evidence>
<dbReference type="Pfam" id="PF11975">
    <property type="entry name" value="Glyco_hydro_4C"/>
    <property type="match status" value="1"/>
</dbReference>
<dbReference type="AlphaFoldDB" id="A0A2Y9BFF7"/>
<dbReference type="InterPro" id="IPR022616">
    <property type="entry name" value="Glyco_hydro_4_C"/>
</dbReference>
<comment type="subunit">
    <text evidence="2">Homotetramer.</text>
</comment>
<keyword evidence="9" id="KW-0408">Iron</keyword>
<evidence type="ECO:0000313" key="13">
    <source>
        <dbReference type="EMBL" id="PWJ30861.1"/>
    </source>
</evidence>
<keyword evidence="9" id="KW-0533">Nickel</keyword>
<feature type="site" description="Increases basicity of active site Tyr" evidence="10">
    <location>
        <position position="109"/>
    </location>
</feature>
<dbReference type="CDD" id="cd05297">
    <property type="entry name" value="GH4_alpha_glucosidase_galactosidase"/>
    <property type="match status" value="1"/>
</dbReference>
<evidence type="ECO:0000256" key="1">
    <source>
        <dbReference type="ARBA" id="ARBA00010141"/>
    </source>
</evidence>
<dbReference type="NCBIfam" id="NF011657">
    <property type="entry name" value="PRK15076.1"/>
    <property type="match status" value="1"/>
</dbReference>
<feature type="domain" description="Glycosyl hydrolase family 4 C-terminal" evidence="12">
    <location>
        <begin position="193"/>
        <end position="409"/>
    </location>
</feature>
<evidence type="ECO:0000313" key="14">
    <source>
        <dbReference type="Proteomes" id="UP000245845"/>
    </source>
</evidence>
<dbReference type="PANTHER" id="PTHR32092:SF6">
    <property type="entry name" value="ALPHA-GALACTOSIDASE"/>
    <property type="match status" value="1"/>
</dbReference>
<evidence type="ECO:0000256" key="4">
    <source>
        <dbReference type="ARBA" id="ARBA00022801"/>
    </source>
</evidence>
<comment type="similarity">
    <text evidence="1 11">Belongs to the glycosyl hydrolase 4 family.</text>
</comment>
<dbReference type="PRINTS" id="PR00732">
    <property type="entry name" value="GLHYDRLASE4"/>
</dbReference>
<dbReference type="Gene3D" id="3.90.110.10">
    <property type="entry name" value="Lactate dehydrogenase/glycoside hydrolase, family 4, C-terminal"/>
    <property type="match status" value="1"/>
</dbReference>
<organism evidence="13 14">
    <name type="scientific">Faecalicatena orotica</name>
    <dbReference type="NCBI Taxonomy" id="1544"/>
    <lineage>
        <taxon>Bacteria</taxon>
        <taxon>Bacillati</taxon>
        <taxon>Bacillota</taxon>
        <taxon>Clostridia</taxon>
        <taxon>Lachnospirales</taxon>
        <taxon>Lachnospiraceae</taxon>
        <taxon>Faecalicatena</taxon>
    </lineage>
</organism>
<dbReference type="RefSeq" id="WP_109730484.1">
    <property type="nucleotide sequence ID" value="NZ_BAAACK010000004.1"/>
</dbReference>
<dbReference type="GO" id="GO:0016616">
    <property type="term" value="F:oxidoreductase activity, acting on the CH-OH group of donors, NAD or NADP as acceptor"/>
    <property type="evidence" value="ECO:0007669"/>
    <property type="project" value="InterPro"/>
</dbReference>
<dbReference type="SUPFAM" id="SSF56327">
    <property type="entry name" value="LDH C-terminal domain-like"/>
    <property type="match status" value="1"/>
</dbReference>
<evidence type="ECO:0000256" key="5">
    <source>
        <dbReference type="ARBA" id="ARBA00023027"/>
    </source>
</evidence>
<keyword evidence="6 9" id="KW-0464">Manganese</keyword>
<feature type="binding site" evidence="9">
    <location>
        <position position="198"/>
    </location>
    <ligand>
        <name>Mn(2+)</name>
        <dbReference type="ChEBI" id="CHEBI:29035"/>
    </ligand>
</feature>
<name>A0A2Y9BFF7_9FIRM</name>
<feature type="binding site" evidence="8">
    <location>
        <position position="147"/>
    </location>
    <ligand>
        <name>substrate</name>
    </ligand>
</feature>
<dbReference type="Proteomes" id="UP000245845">
    <property type="component" value="Unassembled WGS sequence"/>
</dbReference>
<keyword evidence="9" id="KW-0170">Cobalt</keyword>
<dbReference type="SUPFAM" id="SSF51735">
    <property type="entry name" value="NAD(P)-binding Rossmann-fold domains"/>
    <property type="match status" value="1"/>
</dbReference>
<dbReference type="Gene3D" id="3.40.50.720">
    <property type="entry name" value="NAD(P)-binding Rossmann-like Domain"/>
    <property type="match status" value="1"/>
</dbReference>
<dbReference type="GO" id="GO:0046872">
    <property type="term" value="F:metal ion binding"/>
    <property type="evidence" value="ECO:0007669"/>
    <property type="project" value="UniProtKB-KW"/>
</dbReference>